<keyword evidence="2 11" id="KW-0547">Nucleotide-binding</keyword>
<dbReference type="PANTHER" id="PTHR11070:SF2">
    <property type="entry name" value="ATP-DEPENDENT DNA HELICASE SRS2"/>
    <property type="match status" value="1"/>
</dbReference>
<dbReference type="Pfam" id="PF00580">
    <property type="entry name" value="UvrD-helicase"/>
    <property type="match status" value="2"/>
</dbReference>
<dbReference type="PANTHER" id="PTHR11070">
    <property type="entry name" value="UVRD / RECB / PCRA DNA HELICASE FAMILY MEMBER"/>
    <property type="match status" value="1"/>
</dbReference>
<dbReference type="InterPro" id="IPR014016">
    <property type="entry name" value="UvrD-like_ATP-bd"/>
</dbReference>
<comment type="catalytic activity">
    <reaction evidence="10">
        <text>ATP + H2O = ADP + phosphate + H(+)</text>
        <dbReference type="Rhea" id="RHEA:13065"/>
        <dbReference type="ChEBI" id="CHEBI:15377"/>
        <dbReference type="ChEBI" id="CHEBI:15378"/>
        <dbReference type="ChEBI" id="CHEBI:30616"/>
        <dbReference type="ChEBI" id="CHEBI:43474"/>
        <dbReference type="ChEBI" id="CHEBI:456216"/>
        <dbReference type="EC" id="5.6.2.4"/>
    </reaction>
</comment>
<dbReference type="Pfam" id="PF13361">
    <property type="entry name" value="UvrD_C"/>
    <property type="match status" value="2"/>
</dbReference>
<name>A0ABR7HWX3_9FIRM</name>
<dbReference type="InterPro" id="IPR027417">
    <property type="entry name" value="P-loop_NTPase"/>
</dbReference>
<feature type="domain" description="UvrD-like helicase C-terminal" evidence="14">
    <location>
        <begin position="714"/>
        <end position="981"/>
    </location>
</feature>
<feature type="region of interest" description="Disordered" evidence="12">
    <location>
        <begin position="431"/>
        <end position="453"/>
    </location>
</feature>
<evidence type="ECO:0000259" key="13">
    <source>
        <dbReference type="PROSITE" id="PS51198"/>
    </source>
</evidence>
<feature type="binding site" evidence="11">
    <location>
        <begin position="477"/>
        <end position="484"/>
    </location>
    <ligand>
        <name>ATP</name>
        <dbReference type="ChEBI" id="CHEBI:30616"/>
    </ligand>
</feature>
<feature type="domain" description="UvrD-like helicase ATP-binding" evidence="13">
    <location>
        <begin position="456"/>
        <end position="713"/>
    </location>
</feature>
<dbReference type="Gene3D" id="3.40.50.300">
    <property type="entry name" value="P-loop containing nucleotide triphosphate hydrolases"/>
    <property type="match status" value="2"/>
</dbReference>
<evidence type="ECO:0000256" key="6">
    <source>
        <dbReference type="ARBA" id="ARBA00023125"/>
    </source>
</evidence>
<dbReference type="CDD" id="cd18807">
    <property type="entry name" value="SF1_C_UvrD"/>
    <property type="match status" value="1"/>
</dbReference>
<evidence type="ECO:0000313" key="15">
    <source>
        <dbReference type="EMBL" id="MBC5732004.1"/>
    </source>
</evidence>
<feature type="compositionally biased region" description="Basic and acidic residues" evidence="12">
    <location>
        <begin position="434"/>
        <end position="446"/>
    </location>
</feature>
<dbReference type="Proteomes" id="UP000660021">
    <property type="component" value="Unassembled WGS sequence"/>
</dbReference>
<evidence type="ECO:0000256" key="5">
    <source>
        <dbReference type="ARBA" id="ARBA00022840"/>
    </source>
</evidence>
<dbReference type="Gene3D" id="1.10.486.10">
    <property type="entry name" value="PCRA, domain 4"/>
    <property type="match status" value="1"/>
</dbReference>
<keyword evidence="3 11" id="KW-0378">Hydrolase</keyword>
<dbReference type="InterPro" id="IPR016195">
    <property type="entry name" value="Pol/histidinol_Pase-like"/>
</dbReference>
<keyword evidence="4 11" id="KW-0347">Helicase</keyword>
<dbReference type="EC" id="5.6.2.4" evidence="9"/>
<evidence type="ECO:0000259" key="14">
    <source>
        <dbReference type="PROSITE" id="PS51217"/>
    </source>
</evidence>
<dbReference type="Gene3D" id="3.20.20.140">
    <property type="entry name" value="Metal-dependent hydrolases"/>
    <property type="match status" value="1"/>
</dbReference>
<proteinExistence type="inferred from homology"/>
<comment type="catalytic activity">
    <reaction evidence="8">
        <text>Couples ATP hydrolysis with the unwinding of duplex DNA by translocating in the 3'-5' direction.</text>
        <dbReference type="EC" id="5.6.2.4"/>
    </reaction>
</comment>
<evidence type="ECO:0000256" key="8">
    <source>
        <dbReference type="ARBA" id="ARBA00034617"/>
    </source>
</evidence>
<evidence type="ECO:0000313" key="16">
    <source>
        <dbReference type="Proteomes" id="UP000660021"/>
    </source>
</evidence>
<dbReference type="EMBL" id="JACOPR010000014">
    <property type="protein sequence ID" value="MBC5732004.1"/>
    <property type="molecule type" value="Genomic_DNA"/>
</dbReference>
<reference evidence="15 16" key="1">
    <citation type="submission" date="2020-08" db="EMBL/GenBank/DDBJ databases">
        <title>Genome public.</title>
        <authorList>
            <person name="Liu C."/>
            <person name="Sun Q."/>
        </authorList>
    </citation>
    <scope>NUCLEOTIDE SEQUENCE [LARGE SCALE GENOMIC DNA]</scope>
    <source>
        <strain evidence="15 16">New-38</strain>
    </source>
</reference>
<dbReference type="CDD" id="cd19067">
    <property type="entry name" value="PfuEndoQ-like"/>
    <property type="match status" value="1"/>
</dbReference>
<keyword evidence="5 11" id="KW-0067">ATP-binding</keyword>
<dbReference type="InterPro" id="IPR014017">
    <property type="entry name" value="DNA_helicase_UvrD-like_C"/>
</dbReference>
<evidence type="ECO:0000256" key="12">
    <source>
        <dbReference type="SAM" id="MobiDB-lite"/>
    </source>
</evidence>
<accession>A0ABR7HWX3</accession>
<evidence type="ECO:0000256" key="7">
    <source>
        <dbReference type="ARBA" id="ARBA00023235"/>
    </source>
</evidence>
<evidence type="ECO:0000256" key="11">
    <source>
        <dbReference type="PROSITE-ProRule" id="PRU00560"/>
    </source>
</evidence>
<dbReference type="PROSITE" id="PS51198">
    <property type="entry name" value="UVRD_HELICASE_ATP_BIND"/>
    <property type="match status" value="1"/>
</dbReference>
<evidence type="ECO:0000256" key="10">
    <source>
        <dbReference type="ARBA" id="ARBA00048988"/>
    </source>
</evidence>
<evidence type="ECO:0000256" key="1">
    <source>
        <dbReference type="ARBA" id="ARBA00009922"/>
    </source>
</evidence>
<organism evidence="15 16">
    <name type="scientific">Pseudoflavonifractor hominis</name>
    <dbReference type="NCBI Taxonomy" id="2763059"/>
    <lineage>
        <taxon>Bacteria</taxon>
        <taxon>Bacillati</taxon>
        <taxon>Bacillota</taxon>
        <taxon>Clostridia</taxon>
        <taxon>Eubacteriales</taxon>
        <taxon>Oscillospiraceae</taxon>
        <taxon>Pseudoflavonifractor</taxon>
    </lineage>
</organism>
<keyword evidence="7" id="KW-0413">Isomerase</keyword>
<dbReference type="SUPFAM" id="SSF89550">
    <property type="entry name" value="PHP domain-like"/>
    <property type="match status" value="1"/>
</dbReference>
<dbReference type="InterPro" id="IPR000212">
    <property type="entry name" value="DNA_helicase_UvrD/REP"/>
</dbReference>
<dbReference type="PROSITE" id="PS51217">
    <property type="entry name" value="UVRD_HELICASE_CTER"/>
    <property type="match status" value="1"/>
</dbReference>
<sequence>MRIADLHIHSKYSRATSRDCVPAALDFWARRKGIHLVGTGDFTHPAWRAELTEQLVPAEEGLYTLKEEAIRPGALPVEEAPRFVVSGEISTIYKKNGAVRKVHSLIVLPDLERAEVLSRRLEAIGNLHSDGRPILGLDCRDLLEITLEAAPNAIFIPAHIWTPHFSLFGAFSGFDTIEECFEDLTPHIHALETGLSSDPPMNWRWSALDRFHLVSNSDAHSPSKLGREANLLEIPYSYTALEKALRTGRGLKGTVEFFPEEGKYHYDGHRNCKQCLSPQEAEAVGGVCPVCGKRLTTGVLHRVEQLADRPEGYVRPRAPVYERLAPLPEVLSATLGGAPGCKRNQLRYEEMLQKLGPEFHILREVPIEDIAAVAGPCVAEGIRRLRAGKALWQPGFDGEYGRMTLLTEQEKEAFSGQVSLFGCDVPKAKKRSVSTREKHTVEKPLPAEEPQAPRPEALNAAQQSAVCAGERAVAVVAGPGTGKTKTLVSRILWLLEQGERPSEIAAVTFTNKAAAELRERLEQALGDRRLMSGMTIGTFHSIALHLLSREEPVGLVGEYEALELAGQVLRAIGMSLPPKRLLQAVSRRKNGMEEPGDGELEQACAFYDRRLAERGMMDYDDLLLQTLEEWEGKSRSDARKFRHLLVDEFQDCNPMQYRLLRAWNRLGRSLFVIGDPDQSIYAFRGSDPACFSRLAEDNPQLRTIHLTENYRSTPEILECALAVIRHNGGEERVLHAAGHSGAKVRLVHTGSDRAEAVFVAREINRLVGGIDLLDARRHQDRGRNWSFSDLAVCYRTRHQAGVLEQCLRREGIPCRVAGRDDFLHDDTVRGALCFFRVLLEATDTLALEAALRLIWNVPADLVRAVSHTWAVTEGDAAQRVKAVEQDYGELTILRPWLELTAFFGQQADWERPWRLLERWAGAAGCTGSDALEKLMGMASFYKTMPGLLEGVALGGEGDLWRRSGEYDAGAVTLMTLHAAKGLEFPVVFLCGVRKGVLPLESERHPVDGGEERRLFYVGMTRAKEELILLTSGEEPSPFLAELPSALVEREEAQGRPREYESGQISLF</sequence>
<comment type="similarity">
    <text evidence="1">Belongs to the helicase family. UvrD subfamily.</text>
</comment>
<dbReference type="RefSeq" id="WP_186964375.1">
    <property type="nucleotide sequence ID" value="NZ_JACOPR010000014.1"/>
</dbReference>
<dbReference type="SUPFAM" id="SSF52540">
    <property type="entry name" value="P-loop containing nucleoside triphosphate hydrolases"/>
    <property type="match status" value="1"/>
</dbReference>
<comment type="caution">
    <text evidence="15">The sequence shown here is derived from an EMBL/GenBank/DDBJ whole genome shotgun (WGS) entry which is preliminary data.</text>
</comment>
<dbReference type="InterPro" id="IPR013986">
    <property type="entry name" value="DExx_box_DNA_helicase_dom_sf"/>
</dbReference>
<dbReference type="Gene3D" id="1.10.10.160">
    <property type="match status" value="1"/>
</dbReference>
<protein>
    <recommendedName>
        <fullName evidence="9">DNA 3'-5' helicase</fullName>
        <ecNumber evidence="9">5.6.2.4</ecNumber>
    </recommendedName>
</protein>
<evidence type="ECO:0000256" key="3">
    <source>
        <dbReference type="ARBA" id="ARBA00022801"/>
    </source>
</evidence>
<keyword evidence="16" id="KW-1185">Reference proteome</keyword>
<evidence type="ECO:0000256" key="9">
    <source>
        <dbReference type="ARBA" id="ARBA00034808"/>
    </source>
</evidence>
<gene>
    <name evidence="15" type="ORF">H8S34_14385</name>
</gene>
<dbReference type="CDD" id="cd17932">
    <property type="entry name" value="DEXQc_UvrD"/>
    <property type="match status" value="1"/>
</dbReference>
<keyword evidence="6" id="KW-0238">DNA-binding</keyword>
<evidence type="ECO:0000256" key="2">
    <source>
        <dbReference type="ARBA" id="ARBA00022741"/>
    </source>
</evidence>
<evidence type="ECO:0000256" key="4">
    <source>
        <dbReference type="ARBA" id="ARBA00022806"/>
    </source>
</evidence>